<protein>
    <submittedName>
        <fullName evidence="1">Uncharacterized protein</fullName>
    </submittedName>
</protein>
<sequence>MKDRKKAHLQLLKLWPEGGAADAGDAIAMWIESVTPKVILLAASNRGADLGVKFRVDQNKLLFQHLERRDRETLVKNE</sequence>
<evidence type="ECO:0000313" key="1">
    <source>
        <dbReference type="EMBL" id="MPC47917.1"/>
    </source>
</evidence>
<gene>
    <name evidence="1" type="ORF">E2C01_041678</name>
</gene>
<dbReference type="EMBL" id="VSRR010007999">
    <property type="protein sequence ID" value="MPC47917.1"/>
    <property type="molecule type" value="Genomic_DNA"/>
</dbReference>
<evidence type="ECO:0000313" key="2">
    <source>
        <dbReference type="Proteomes" id="UP000324222"/>
    </source>
</evidence>
<keyword evidence="2" id="KW-1185">Reference proteome</keyword>
<dbReference type="Proteomes" id="UP000324222">
    <property type="component" value="Unassembled WGS sequence"/>
</dbReference>
<accession>A0A5B7FRC6</accession>
<name>A0A5B7FRC6_PORTR</name>
<reference evidence="1 2" key="1">
    <citation type="submission" date="2019-05" db="EMBL/GenBank/DDBJ databases">
        <title>Another draft genome of Portunus trituberculatus and its Hox gene families provides insights of decapod evolution.</title>
        <authorList>
            <person name="Jeong J.-H."/>
            <person name="Song I."/>
            <person name="Kim S."/>
            <person name="Choi T."/>
            <person name="Kim D."/>
            <person name="Ryu S."/>
            <person name="Kim W."/>
        </authorList>
    </citation>
    <scope>NUCLEOTIDE SEQUENCE [LARGE SCALE GENOMIC DNA]</scope>
    <source>
        <tissue evidence="1">Muscle</tissue>
    </source>
</reference>
<organism evidence="1 2">
    <name type="scientific">Portunus trituberculatus</name>
    <name type="common">Swimming crab</name>
    <name type="synonym">Neptunus trituberculatus</name>
    <dbReference type="NCBI Taxonomy" id="210409"/>
    <lineage>
        <taxon>Eukaryota</taxon>
        <taxon>Metazoa</taxon>
        <taxon>Ecdysozoa</taxon>
        <taxon>Arthropoda</taxon>
        <taxon>Crustacea</taxon>
        <taxon>Multicrustacea</taxon>
        <taxon>Malacostraca</taxon>
        <taxon>Eumalacostraca</taxon>
        <taxon>Eucarida</taxon>
        <taxon>Decapoda</taxon>
        <taxon>Pleocyemata</taxon>
        <taxon>Brachyura</taxon>
        <taxon>Eubrachyura</taxon>
        <taxon>Portunoidea</taxon>
        <taxon>Portunidae</taxon>
        <taxon>Portuninae</taxon>
        <taxon>Portunus</taxon>
    </lineage>
</organism>
<comment type="caution">
    <text evidence="1">The sequence shown here is derived from an EMBL/GenBank/DDBJ whole genome shotgun (WGS) entry which is preliminary data.</text>
</comment>
<dbReference type="AlphaFoldDB" id="A0A5B7FRC6"/>
<proteinExistence type="predicted"/>